<dbReference type="CDD" id="cd17955">
    <property type="entry name" value="DEADc_DDX49"/>
    <property type="match status" value="1"/>
</dbReference>
<dbReference type="OrthoDB" id="10261904at2759"/>
<feature type="short sequence motif" description="Q motif" evidence="5">
    <location>
        <begin position="48"/>
        <end position="76"/>
    </location>
</feature>
<dbReference type="PROSITE" id="PS51192">
    <property type="entry name" value="HELICASE_ATP_BIND_1"/>
    <property type="match status" value="1"/>
</dbReference>
<dbReference type="GO" id="GO:0003676">
    <property type="term" value="F:nucleic acid binding"/>
    <property type="evidence" value="ECO:0007669"/>
    <property type="project" value="InterPro"/>
</dbReference>
<dbReference type="SMART" id="SM00490">
    <property type="entry name" value="HELICc"/>
    <property type="match status" value="1"/>
</dbReference>
<evidence type="ECO:0000256" key="1">
    <source>
        <dbReference type="ARBA" id="ARBA00022741"/>
    </source>
</evidence>
<dbReference type="PROSITE" id="PS51194">
    <property type="entry name" value="HELICASE_CTER"/>
    <property type="match status" value="1"/>
</dbReference>
<proteinExistence type="inferred from homology"/>
<dbReference type="GO" id="GO:0003724">
    <property type="term" value="F:RNA helicase activity"/>
    <property type="evidence" value="ECO:0007669"/>
    <property type="project" value="InterPro"/>
</dbReference>
<dbReference type="Pfam" id="PF00271">
    <property type="entry name" value="Helicase_C"/>
    <property type="match status" value="1"/>
</dbReference>
<keyword evidence="11" id="KW-1185">Reference proteome</keyword>
<sequence>MESSNAPPLFAKRKAKATGARAAKKTANVAVAVSEGAGKEEGAAEEITTFEGLGLTDWLVRACRELGMKRPTPVQQGCVPQILAGKDVFGLAQTGSGKTAAFALPILQRLAENPYGVFALVLTPTRELAFQINDQFKALGAEVNLRSTVVVGGMDMTEQAKALMQRPHVVISTPGRLRDHLMNDPGIPAVFARAKFLVLDEADRLMDVGFESELRAVFEGMPSDRQTLLFSATMTSNLQALHDVSLDKAFFYQAYEGFKTVEALQQQYILMDAGVKDVYLMHIMSSLEERKIRSVIIFASSCRTCHLLSLMMAELEVDTTALHSMKTQQQRLASLSRFKSGQVNILIATDVASRGLDIPTVDLVVNYDIPRFTRDYVHRVGRTARAGRGGSAVSLITQYDVELLQDIEELIGKKLEEIEVAEDKVNKTITKVFKAKRVAMLKIVDSGFEEKVKTRKDQKVKSLVEKGLLDPKRLKEKKRKRSEKVEA</sequence>
<dbReference type="SUPFAM" id="SSF52540">
    <property type="entry name" value="P-loop containing nucleoside triphosphate hydrolases"/>
    <property type="match status" value="1"/>
</dbReference>
<dbReference type="GO" id="GO:0016787">
    <property type="term" value="F:hydrolase activity"/>
    <property type="evidence" value="ECO:0007669"/>
    <property type="project" value="UniProtKB-KW"/>
</dbReference>
<dbReference type="EMBL" id="CM026425">
    <property type="protein sequence ID" value="KAG0575661.1"/>
    <property type="molecule type" value="Genomic_DNA"/>
</dbReference>
<keyword evidence="4 6" id="KW-0067">ATP-binding</keyword>
<feature type="domain" description="Helicase C-terminal" evidence="8">
    <location>
        <begin position="279"/>
        <end position="426"/>
    </location>
</feature>
<dbReference type="Pfam" id="PF00270">
    <property type="entry name" value="DEAD"/>
    <property type="match status" value="1"/>
</dbReference>
<dbReference type="InterPro" id="IPR001650">
    <property type="entry name" value="Helicase_C-like"/>
</dbReference>
<evidence type="ECO:0000256" key="5">
    <source>
        <dbReference type="PROSITE-ProRule" id="PRU00552"/>
    </source>
</evidence>
<dbReference type="GO" id="GO:0005524">
    <property type="term" value="F:ATP binding"/>
    <property type="evidence" value="ECO:0007669"/>
    <property type="project" value="UniProtKB-KW"/>
</dbReference>
<keyword evidence="3 6" id="KW-0347">Helicase</keyword>
<evidence type="ECO:0000256" key="3">
    <source>
        <dbReference type="ARBA" id="ARBA00022806"/>
    </source>
</evidence>
<dbReference type="Proteomes" id="UP000822688">
    <property type="component" value="Chromosome 5"/>
</dbReference>
<dbReference type="InterPro" id="IPR027417">
    <property type="entry name" value="P-loop_NTPase"/>
</dbReference>
<dbReference type="AlphaFoldDB" id="A0A8T0HYB7"/>
<evidence type="ECO:0000259" key="7">
    <source>
        <dbReference type="PROSITE" id="PS51192"/>
    </source>
</evidence>
<dbReference type="PROSITE" id="PS51195">
    <property type="entry name" value="Q_MOTIF"/>
    <property type="match status" value="1"/>
</dbReference>
<reference evidence="10" key="1">
    <citation type="submission" date="2020-06" db="EMBL/GenBank/DDBJ databases">
        <title>WGS assembly of Ceratodon purpureus strain R40.</title>
        <authorList>
            <person name="Carey S.B."/>
            <person name="Jenkins J."/>
            <person name="Shu S."/>
            <person name="Lovell J.T."/>
            <person name="Sreedasyam A."/>
            <person name="Maumus F."/>
            <person name="Tiley G.P."/>
            <person name="Fernandez-Pozo N."/>
            <person name="Barry K."/>
            <person name="Chen C."/>
            <person name="Wang M."/>
            <person name="Lipzen A."/>
            <person name="Daum C."/>
            <person name="Saski C.A."/>
            <person name="Payton A.C."/>
            <person name="Mcbreen J.C."/>
            <person name="Conrad R.E."/>
            <person name="Kollar L.M."/>
            <person name="Olsson S."/>
            <person name="Huttunen S."/>
            <person name="Landis J.B."/>
            <person name="Wickett N.J."/>
            <person name="Johnson M.G."/>
            <person name="Rensing S.A."/>
            <person name="Grimwood J."/>
            <person name="Schmutz J."/>
            <person name="Mcdaniel S.F."/>
        </authorList>
    </citation>
    <scope>NUCLEOTIDE SEQUENCE</scope>
    <source>
        <strain evidence="10">R40</strain>
    </source>
</reference>
<organism evidence="10 11">
    <name type="scientific">Ceratodon purpureus</name>
    <name type="common">Fire moss</name>
    <name type="synonym">Dicranum purpureum</name>
    <dbReference type="NCBI Taxonomy" id="3225"/>
    <lineage>
        <taxon>Eukaryota</taxon>
        <taxon>Viridiplantae</taxon>
        <taxon>Streptophyta</taxon>
        <taxon>Embryophyta</taxon>
        <taxon>Bryophyta</taxon>
        <taxon>Bryophytina</taxon>
        <taxon>Bryopsida</taxon>
        <taxon>Dicranidae</taxon>
        <taxon>Pseudoditrichales</taxon>
        <taxon>Ditrichaceae</taxon>
        <taxon>Ceratodon</taxon>
    </lineage>
</organism>
<dbReference type="PANTHER" id="PTHR47959:SF24">
    <property type="entry name" value="ATP-DEPENDENT RNA HELICASE"/>
    <property type="match status" value="1"/>
</dbReference>
<dbReference type="PROSITE" id="PS00039">
    <property type="entry name" value="DEAD_ATP_HELICASE"/>
    <property type="match status" value="1"/>
</dbReference>
<accession>A0A8T0HYB7</accession>
<feature type="domain" description="DEAD-box RNA helicase Q" evidence="9">
    <location>
        <begin position="48"/>
        <end position="76"/>
    </location>
</feature>
<evidence type="ECO:0000259" key="9">
    <source>
        <dbReference type="PROSITE" id="PS51195"/>
    </source>
</evidence>
<dbReference type="SMART" id="SM00487">
    <property type="entry name" value="DEXDc"/>
    <property type="match status" value="1"/>
</dbReference>
<dbReference type="CDD" id="cd18787">
    <property type="entry name" value="SF2_C_DEAD"/>
    <property type="match status" value="1"/>
</dbReference>
<dbReference type="InterPro" id="IPR050079">
    <property type="entry name" value="DEAD_box_RNA_helicase"/>
</dbReference>
<dbReference type="InterPro" id="IPR014014">
    <property type="entry name" value="RNA_helicase_DEAD_Q_motif"/>
</dbReference>
<feature type="domain" description="Helicase ATP-binding" evidence="7">
    <location>
        <begin position="79"/>
        <end position="252"/>
    </location>
</feature>
<comment type="caution">
    <text evidence="10">The sequence shown here is derived from an EMBL/GenBank/DDBJ whole genome shotgun (WGS) entry which is preliminary data.</text>
</comment>
<dbReference type="InterPro" id="IPR014001">
    <property type="entry name" value="Helicase_ATP-bd"/>
</dbReference>
<evidence type="ECO:0000256" key="2">
    <source>
        <dbReference type="ARBA" id="ARBA00022801"/>
    </source>
</evidence>
<comment type="similarity">
    <text evidence="6">Belongs to the DEAD box helicase family.</text>
</comment>
<dbReference type="GO" id="GO:0005829">
    <property type="term" value="C:cytosol"/>
    <property type="evidence" value="ECO:0007669"/>
    <property type="project" value="TreeGrafter"/>
</dbReference>
<evidence type="ECO:0000256" key="6">
    <source>
        <dbReference type="RuleBase" id="RU000492"/>
    </source>
</evidence>
<keyword evidence="2 6" id="KW-0378">Hydrolase</keyword>
<evidence type="ECO:0000259" key="8">
    <source>
        <dbReference type="PROSITE" id="PS51194"/>
    </source>
</evidence>
<evidence type="ECO:0000313" key="10">
    <source>
        <dbReference type="EMBL" id="KAG0575661.1"/>
    </source>
</evidence>
<gene>
    <name evidence="10" type="ORF">KC19_5G021400</name>
</gene>
<keyword evidence="1 6" id="KW-0547">Nucleotide-binding</keyword>
<dbReference type="InterPro" id="IPR000629">
    <property type="entry name" value="RNA-helicase_DEAD-box_CS"/>
</dbReference>
<dbReference type="Gene3D" id="3.40.50.300">
    <property type="entry name" value="P-loop containing nucleotide triphosphate hydrolases"/>
    <property type="match status" value="2"/>
</dbReference>
<evidence type="ECO:0000313" key="11">
    <source>
        <dbReference type="Proteomes" id="UP000822688"/>
    </source>
</evidence>
<dbReference type="InterPro" id="IPR011545">
    <property type="entry name" value="DEAD/DEAH_box_helicase_dom"/>
</dbReference>
<dbReference type="PANTHER" id="PTHR47959">
    <property type="entry name" value="ATP-DEPENDENT RNA HELICASE RHLE-RELATED"/>
    <property type="match status" value="1"/>
</dbReference>
<evidence type="ECO:0000256" key="4">
    <source>
        <dbReference type="ARBA" id="ARBA00022840"/>
    </source>
</evidence>
<name>A0A8T0HYB7_CERPU</name>
<protein>
    <submittedName>
        <fullName evidence="10">Uncharacterized protein</fullName>
    </submittedName>
</protein>